<evidence type="ECO:0000256" key="5">
    <source>
        <dbReference type="ARBA" id="ARBA00022989"/>
    </source>
</evidence>
<dbReference type="GO" id="GO:0055085">
    <property type="term" value="P:transmembrane transport"/>
    <property type="evidence" value="ECO:0007669"/>
    <property type="project" value="InterPro"/>
</dbReference>
<evidence type="ECO:0000313" key="9">
    <source>
        <dbReference type="EMBL" id="RGT09016.1"/>
    </source>
</evidence>
<proteinExistence type="inferred from homology"/>
<dbReference type="CDD" id="cd06261">
    <property type="entry name" value="TM_PBP2"/>
    <property type="match status" value="1"/>
</dbReference>
<comment type="caution">
    <text evidence="9">The sequence shown here is derived from an EMBL/GenBank/DDBJ whole genome shotgun (WGS) entry which is preliminary data.</text>
</comment>
<dbReference type="Pfam" id="PF00528">
    <property type="entry name" value="BPD_transp_1"/>
    <property type="match status" value="1"/>
</dbReference>
<comment type="similarity">
    <text evidence="7">Belongs to the binding-protein-dependent transport system permease family.</text>
</comment>
<keyword evidence="6 7" id="KW-0472">Membrane</keyword>
<feature type="transmembrane region" description="Helical" evidence="7">
    <location>
        <begin position="74"/>
        <end position="94"/>
    </location>
</feature>
<evidence type="ECO:0000256" key="2">
    <source>
        <dbReference type="ARBA" id="ARBA00022448"/>
    </source>
</evidence>
<evidence type="ECO:0000256" key="3">
    <source>
        <dbReference type="ARBA" id="ARBA00022475"/>
    </source>
</evidence>
<dbReference type="AlphaFoldDB" id="A0A412MD45"/>
<dbReference type="PROSITE" id="PS50928">
    <property type="entry name" value="ABC_TM1"/>
    <property type="match status" value="1"/>
</dbReference>
<sequence length="293" mass="32184">MNKKKIQKLTPYCYIAPITLILVTFVIVSVIISIVLSFTRYNIMTPPVFYGIKNYARLLTDAKFLKALKNTLKLMVMIVPLQTVLAIVISTFLVSNRDMLIGKIANSVIFIPVLCSNAVTGVIWREMLNGKFPVVEKFFHLFGIEPSMLIGDAKTALAVVAAVAIWKSMGYYVVIYSSGLMGISDTYYEAAKVDGAGTMRRFFGITLPMLKPTIILALFLSITSSLQCFDLIYTLTGGGPNNASTTLVVYAYTLCFGAGSAGYAMAISNVLFLVILIIAMLQRGMIRREASEI</sequence>
<accession>A0A412MD45</accession>
<dbReference type="InterPro" id="IPR051393">
    <property type="entry name" value="ABC_transporter_permease"/>
</dbReference>
<evidence type="ECO:0000256" key="7">
    <source>
        <dbReference type="RuleBase" id="RU363032"/>
    </source>
</evidence>
<dbReference type="SUPFAM" id="SSF161098">
    <property type="entry name" value="MetI-like"/>
    <property type="match status" value="1"/>
</dbReference>
<gene>
    <name evidence="9" type="ORF">DWX53_08345</name>
</gene>
<feature type="transmembrane region" description="Helical" evidence="7">
    <location>
        <begin position="155"/>
        <end position="174"/>
    </location>
</feature>
<dbReference type="PANTHER" id="PTHR30193">
    <property type="entry name" value="ABC TRANSPORTER PERMEASE PROTEIN"/>
    <property type="match status" value="1"/>
</dbReference>
<dbReference type="RefSeq" id="WP_118145400.1">
    <property type="nucleotide sequence ID" value="NZ_QRWH01000006.1"/>
</dbReference>
<evidence type="ECO:0000256" key="6">
    <source>
        <dbReference type="ARBA" id="ARBA00023136"/>
    </source>
</evidence>
<dbReference type="Gene3D" id="1.10.3720.10">
    <property type="entry name" value="MetI-like"/>
    <property type="match status" value="1"/>
</dbReference>
<evidence type="ECO:0000256" key="1">
    <source>
        <dbReference type="ARBA" id="ARBA00004651"/>
    </source>
</evidence>
<protein>
    <submittedName>
        <fullName evidence="9">Sugar ABC transporter permease</fullName>
    </submittedName>
</protein>
<dbReference type="PANTHER" id="PTHR30193:SF37">
    <property type="entry name" value="INNER MEMBRANE ABC TRANSPORTER PERMEASE PROTEIN YCJO"/>
    <property type="match status" value="1"/>
</dbReference>
<dbReference type="GO" id="GO:0005886">
    <property type="term" value="C:plasma membrane"/>
    <property type="evidence" value="ECO:0007669"/>
    <property type="project" value="UniProtKB-SubCell"/>
</dbReference>
<keyword evidence="5 7" id="KW-1133">Transmembrane helix</keyword>
<name>A0A412MD45_9FIRM</name>
<dbReference type="Proteomes" id="UP000283630">
    <property type="component" value="Unassembled WGS sequence"/>
</dbReference>
<evidence type="ECO:0000259" key="8">
    <source>
        <dbReference type="PROSITE" id="PS50928"/>
    </source>
</evidence>
<organism evidence="9 10">
    <name type="scientific">Dorea formicigenerans</name>
    <dbReference type="NCBI Taxonomy" id="39486"/>
    <lineage>
        <taxon>Bacteria</taxon>
        <taxon>Bacillati</taxon>
        <taxon>Bacillota</taxon>
        <taxon>Clostridia</taxon>
        <taxon>Lachnospirales</taxon>
        <taxon>Lachnospiraceae</taxon>
        <taxon>Dorea</taxon>
    </lineage>
</organism>
<comment type="subcellular location">
    <subcellularLocation>
        <location evidence="1 7">Cell membrane</location>
        <topology evidence="1 7">Multi-pass membrane protein</topology>
    </subcellularLocation>
</comment>
<feature type="domain" description="ABC transmembrane type-1" evidence="8">
    <location>
        <begin position="68"/>
        <end position="282"/>
    </location>
</feature>
<dbReference type="EMBL" id="QRWH01000006">
    <property type="protein sequence ID" value="RGT09016.1"/>
    <property type="molecule type" value="Genomic_DNA"/>
</dbReference>
<keyword evidence="2 7" id="KW-0813">Transport</keyword>
<evidence type="ECO:0000313" key="10">
    <source>
        <dbReference type="Proteomes" id="UP000283630"/>
    </source>
</evidence>
<keyword evidence="4 7" id="KW-0812">Transmembrane</keyword>
<reference evidence="9 10" key="1">
    <citation type="submission" date="2018-08" db="EMBL/GenBank/DDBJ databases">
        <title>A genome reference for cultivated species of the human gut microbiota.</title>
        <authorList>
            <person name="Zou Y."/>
            <person name="Xue W."/>
            <person name="Luo G."/>
        </authorList>
    </citation>
    <scope>NUCLEOTIDE SEQUENCE [LARGE SCALE GENOMIC DNA]</scope>
    <source>
        <strain evidence="9 10">AF19-4AC</strain>
    </source>
</reference>
<feature type="transmembrane region" description="Helical" evidence="7">
    <location>
        <begin position="12"/>
        <end position="38"/>
    </location>
</feature>
<evidence type="ECO:0000256" key="4">
    <source>
        <dbReference type="ARBA" id="ARBA00022692"/>
    </source>
</evidence>
<feature type="transmembrane region" description="Helical" evidence="7">
    <location>
        <begin position="248"/>
        <end position="281"/>
    </location>
</feature>
<keyword evidence="3" id="KW-1003">Cell membrane</keyword>
<feature type="transmembrane region" description="Helical" evidence="7">
    <location>
        <begin position="106"/>
        <end position="124"/>
    </location>
</feature>
<dbReference type="InterPro" id="IPR035906">
    <property type="entry name" value="MetI-like_sf"/>
</dbReference>
<dbReference type="InterPro" id="IPR000515">
    <property type="entry name" value="MetI-like"/>
</dbReference>